<dbReference type="Proteomes" id="UP000574690">
    <property type="component" value="Unassembled WGS sequence"/>
</dbReference>
<gene>
    <name evidence="2" type="ORF">HOQ43_11250</name>
</gene>
<feature type="transmembrane region" description="Helical" evidence="1">
    <location>
        <begin position="176"/>
        <end position="195"/>
    </location>
</feature>
<feature type="transmembrane region" description="Helical" evidence="1">
    <location>
        <begin position="54"/>
        <end position="76"/>
    </location>
</feature>
<keyword evidence="1" id="KW-0472">Membrane</keyword>
<feature type="transmembrane region" description="Helical" evidence="1">
    <location>
        <begin position="21"/>
        <end position="42"/>
    </location>
</feature>
<feature type="transmembrane region" description="Helical" evidence="1">
    <location>
        <begin position="207"/>
        <end position="225"/>
    </location>
</feature>
<evidence type="ECO:0000313" key="3">
    <source>
        <dbReference type="Proteomes" id="UP000574690"/>
    </source>
</evidence>
<name>A0A850C402_9ACTN</name>
<dbReference type="AlphaFoldDB" id="A0A850C402"/>
<dbReference type="EMBL" id="JABFXE010000460">
    <property type="protein sequence ID" value="NUQ89025.1"/>
    <property type="molecule type" value="Genomic_DNA"/>
</dbReference>
<proteinExistence type="predicted"/>
<reference evidence="2 3" key="1">
    <citation type="submission" date="2020-05" db="EMBL/GenBank/DDBJ databases">
        <title>DNA-SIP metagenomic assembled genomes.</title>
        <authorList>
            <person name="Yu J."/>
        </authorList>
    </citation>
    <scope>NUCLEOTIDE SEQUENCE [LARGE SCALE GENOMIC DNA]</scope>
    <source>
        <strain evidence="2">Bin5.27</strain>
    </source>
</reference>
<keyword evidence="1" id="KW-1133">Transmembrane helix</keyword>
<accession>A0A850C402</accession>
<evidence type="ECO:0000256" key="1">
    <source>
        <dbReference type="SAM" id="Phobius"/>
    </source>
</evidence>
<organism evidence="2 3">
    <name type="scientific">Glycomyces artemisiae</name>
    <dbReference type="NCBI Taxonomy" id="1076443"/>
    <lineage>
        <taxon>Bacteria</taxon>
        <taxon>Bacillati</taxon>
        <taxon>Actinomycetota</taxon>
        <taxon>Actinomycetes</taxon>
        <taxon>Glycomycetales</taxon>
        <taxon>Glycomycetaceae</taxon>
        <taxon>Glycomyces</taxon>
    </lineage>
</organism>
<sequence>MRLDSGAERTVITVPFRRRPLLWIVLLGWPLTPVAFAAAIYLRVIGIESQLPMIVLGSLPMVAIFSTVLLVLKVGLSYDLRQRQLSSPNGPIKWRYGDRIEYSIYRGRLELIRANGKRRGLTQNSWALDQDSWTEFVDVYLSHQNEWKRATDYAAAPAAPPKQAGSLIEVGIRWRFFTWVLVAGLVYAVLNYLFWLDTTENYSPYGPMAVIAVGCFLFGTVPLVLRPVLRYEDGRVSINTVGRAAREFPSKGYERLENSVYWGCLFEVRADGKRRRVARGWARDQDSWKVFVDRFMEDRSSE</sequence>
<evidence type="ECO:0000313" key="2">
    <source>
        <dbReference type="EMBL" id="NUQ89025.1"/>
    </source>
</evidence>
<comment type="caution">
    <text evidence="2">The sequence shown here is derived from an EMBL/GenBank/DDBJ whole genome shotgun (WGS) entry which is preliminary data.</text>
</comment>
<keyword evidence="1" id="KW-0812">Transmembrane</keyword>
<protein>
    <submittedName>
        <fullName evidence="2">Uncharacterized protein</fullName>
    </submittedName>
</protein>